<proteinExistence type="predicted"/>
<dbReference type="InterPro" id="IPR017896">
    <property type="entry name" value="4Fe4S_Fe-S-bd"/>
</dbReference>
<keyword evidence="1" id="KW-0004">4Fe-4S</keyword>
<dbReference type="RefSeq" id="WP_131840393.1">
    <property type="nucleotide sequence ID" value="NZ_SLWB01000018.1"/>
</dbReference>
<dbReference type="Pfam" id="PF12838">
    <property type="entry name" value="Fer4_7"/>
    <property type="match status" value="1"/>
</dbReference>
<evidence type="ECO:0000256" key="2">
    <source>
        <dbReference type="ARBA" id="ARBA00022723"/>
    </source>
</evidence>
<dbReference type="Gene3D" id="3.30.70.20">
    <property type="match status" value="2"/>
</dbReference>
<dbReference type="GO" id="GO:0051539">
    <property type="term" value="F:4 iron, 4 sulfur cluster binding"/>
    <property type="evidence" value="ECO:0007669"/>
    <property type="project" value="UniProtKB-KW"/>
</dbReference>
<organism evidence="6 7">
    <name type="scientific">Acetobacteroides hydrogenigenes</name>
    <dbReference type="NCBI Taxonomy" id="979970"/>
    <lineage>
        <taxon>Bacteria</taxon>
        <taxon>Pseudomonadati</taxon>
        <taxon>Bacteroidota</taxon>
        <taxon>Bacteroidia</taxon>
        <taxon>Bacteroidales</taxon>
        <taxon>Rikenellaceae</taxon>
        <taxon>Acetobacteroides</taxon>
    </lineage>
</organism>
<dbReference type="PANTHER" id="PTHR24960:SF79">
    <property type="entry name" value="PHOTOSYSTEM I IRON-SULFUR CENTER"/>
    <property type="match status" value="1"/>
</dbReference>
<dbReference type="PROSITE" id="PS00198">
    <property type="entry name" value="4FE4S_FER_1"/>
    <property type="match status" value="1"/>
</dbReference>
<feature type="domain" description="4Fe-4S ferredoxin-type" evidence="5">
    <location>
        <begin position="193"/>
        <end position="219"/>
    </location>
</feature>
<keyword evidence="7" id="KW-1185">Reference proteome</keyword>
<evidence type="ECO:0000256" key="4">
    <source>
        <dbReference type="ARBA" id="ARBA00023014"/>
    </source>
</evidence>
<evidence type="ECO:0000313" key="7">
    <source>
        <dbReference type="Proteomes" id="UP000294830"/>
    </source>
</evidence>
<dbReference type="GO" id="GO:0046872">
    <property type="term" value="F:metal ion binding"/>
    <property type="evidence" value="ECO:0007669"/>
    <property type="project" value="UniProtKB-KW"/>
</dbReference>
<dbReference type="AlphaFoldDB" id="A0A4R2E866"/>
<dbReference type="EMBL" id="SLWB01000018">
    <property type="protein sequence ID" value="TCN62732.1"/>
    <property type="molecule type" value="Genomic_DNA"/>
</dbReference>
<dbReference type="Pfam" id="PF04015">
    <property type="entry name" value="DUF362"/>
    <property type="match status" value="1"/>
</dbReference>
<reference evidence="6 7" key="1">
    <citation type="submission" date="2019-03" db="EMBL/GenBank/DDBJ databases">
        <title>Genomic Encyclopedia of Archaeal and Bacterial Type Strains, Phase II (KMG-II): from individual species to whole genera.</title>
        <authorList>
            <person name="Goeker M."/>
        </authorList>
    </citation>
    <scope>NUCLEOTIDE SEQUENCE [LARGE SCALE GENOMIC DNA]</scope>
    <source>
        <strain evidence="6 7">RL-C</strain>
    </source>
</reference>
<evidence type="ECO:0000256" key="1">
    <source>
        <dbReference type="ARBA" id="ARBA00022485"/>
    </source>
</evidence>
<dbReference type="PANTHER" id="PTHR24960">
    <property type="entry name" value="PHOTOSYSTEM I IRON-SULFUR CENTER-RELATED"/>
    <property type="match status" value="1"/>
</dbReference>
<dbReference type="SUPFAM" id="SSF54862">
    <property type="entry name" value="4Fe-4S ferredoxins"/>
    <property type="match status" value="1"/>
</dbReference>
<protein>
    <recommendedName>
        <fullName evidence="5">4Fe-4S ferredoxin-type domain-containing protein</fullName>
    </recommendedName>
</protein>
<dbReference type="InterPro" id="IPR050157">
    <property type="entry name" value="PSI_iron-sulfur_center"/>
</dbReference>
<accession>A0A4R2E866</accession>
<dbReference type="PROSITE" id="PS51379">
    <property type="entry name" value="4FE4S_FER_2"/>
    <property type="match status" value="2"/>
</dbReference>
<evidence type="ECO:0000259" key="5">
    <source>
        <dbReference type="PROSITE" id="PS51379"/>
    </source>
</evidence>
<dbReference type="OrthoDB" id="9781559at2"/>
<keyword evidence="4" id="KW-0411">Iron-sulfur</keyword>
<name>A0A4R2E866_9BACT</name>
<keyword evidence="3" id="KW-0408">Iron</keyword>
<dbReference type="Proteomes" id="UP000294830">
    <property type="component" value="Unassembled WGS sequence"/>
</dbReference>
<comment type="caution">
    <text evidence="6">The sequence shown here is derived from an EMBL/GenBank/DDBJ whole genome shotgun (WGS) entry which is preliminary data.</text>
</comment>
<evidence type="ECO:0000256" key="3">
    <source>
        <dbReference type="ARBA" id="ARBA00023004"/>
    </source>
</evidence>
<dbReference type="InterPro" id="IPR017900">
    <property type="entry name" value="4Fe4S_Fe_S_CS"/>
</dbReference>
<dbReference type="InterPro" id="IPR007160">
    <property type="entry name" value="DUF362"/>
</dbReference>
<evidence type="ECO:0000313" key="6">
    <source>
        <dbReference type="EMBL" id="TCN62732.1"/>
    </source>
</evidence>
<gene>
    <name evidence="6" type="ORF">CLV25_11858</name>
</gene>
<sequence length="361" mass="39425">MAIKKAYLLLLILGFMLVGNKSYSQADKESSVVYFTEDISPDGVMKIFQHVKDHVKGNVGIKVHFGEDGNEYFVPATMVEPLCKALNATLVETNVAYRGRRSQTATHIELARDHGFTFAPIDILDEGGILSLPIKGGTHFKTALIGKNIEKYETIVYFTHFKGHGSAGFGGCIKNVSMGMAVPQGKRAMHFNNFPKPDSSKCIACGDCVRDCPANAITLNPLKINKEKCIGCGKCISTCHNGAISKPDDEEQTKRFLEGLVEYAKPVVELKNSVFFNIVINVSPSCDCSGNPKTPFVPNIGILASTDIVAIEAAAHDLVDKAHHCNDAFLKVNSVSGKRQIEYAYQLGMGNMKYKLVNIDK</sequence>
<keyword evidence="2" id="KW-0479">Metal-binding</keyword>
<feature type="domain" description="4Fe-4S ferredoxin-type" evidence="5">
    <location>
        <begin position="220"/>
        <end position="249"/>
    </location>
</feature>